<evidence type="ECO:0000313" key="1">
    <source>
        <dbReference type="EMBL" id="ANZ49586.1"/>
    </source>
</evidence>
<sequence length="239" mass="28027">MLRVVMPELFQFTTPTATKLFEKIWDRYCPEKLATRPELWVRRDEFYLGAFPLFVKTFAVAITGMLDAVNLGRDFDIHELEFSYEDIYNDYQHEEFDGEMEGEVLLFMNFVEGVMGEKDKFLNELADKLTGAYQNLLALRKQHDIVGFWLDVYSMDMRIWEDNPSVFAIQNGDFEPQWHDRYTTGPGSMFYELSKDDGMEFYLWMDCIVAESPRITIPEGEPVTLCHLTHEAIAFMEPV</sequence>
<dbReference type="GeneID" id="29062078"/>
<dbReference type="EMBL" id="KX397369">
    <property type="protein sequence ID" value="ANZ49586.1"/>
    <property type="molecule type" value="Genomic_DNA"/>
</dbReference>
<accession>A0A1B2IE79</accession>
<gene>
    <name evidence="1" type="ORF">KWAN_234</name>
</gene>
<protein>
    <submittedName>
        <fullName evidence="1">Uncharacterized protein</fullName>
    </submittedName>
</protein>
<dbReference type="OrthoDB" id="18405at10239"/>
<name>A0A1B2IE79_9CAUD</name>
<reference evidence="1 2" key="1">
    <citation type="submission" date="2016-06" db="EMBL/GenBank/DDBJ databases">
        <authorList>
            <person name="Kjaerup R.B."/>
            <person name="Dalgaard T.S."/>
            <person name="Juul-Madsen H.R."/>
        </authorList>
    </citation>
    <scope>NUCLEOTIDE SEQUENCE [LARGE SCALE GENOMIC DNA]</scope>
</reference>
<evidence type="ECO:0000313" key="2">
    <source>
        <dbReference type="Proteomes" id="UP000202923"/>
    </source>
</evidence>
<proteinExistence type="predicted"/>
<organism evidence="1 2">
    <name type="scientific">Erwinia phage vB_EamM_Kwan</name>
    <dbReference type="NCBI Taxonomy" id="1883374"/>
    <lineage>
        <taxon>Viruses</taxon>
        <taxon>Duplodnaviria</taxon>
        <taxon>Heunggongvirae</taxon>
        <taxon>Uroviricota</taxon>
        <taxon>Caudoviricetes</taxon>
        <taxon>Chimalliviridae</taxon>
        <taxon>Wellingtonvirus</taxon>
        <taxon>Wellingtonvirus wellington</taxon>
    </lineage>
</organism>
<dbReference type="KEGG" id="vg:29062078"/>
<dbReference type="Proteomes" id="UP000202923">
    <property type="component" value="Genome"/>
</dbReference>
<dbReference type="RefSeq" id="YP_009278839.1">
    <property type="nucleotide sequence ID" value="NC_031010.1"/>
</dbReference>